<dbReference type="PANTHER" id="PTHR23526:SF2">
    <property type="entry name" value="MAJOR FACILITATOR SUPERFAMILY (MFS) PROFILE DOMAIN-CONTAINING PROTEIN"/>
    <property type="match status" value="1"/>
</dbReference>
<dbReference type="InterPro" id="IPR011701">
    <property type="entry name" value="MFS"/>
</dbReference>
<evidence type="ECO:0000256" key="1">
    <source>
        <dbReference type="SAM" id="Phobius"/>
    </source>
</evidence>
<keyword evidence="1" id="KW-0472">Membrane</keyword>
<feature type="transmembrane region" description="Helical" evidence="1">
    <location>
        <begin position="157"/>
        <end position="176"/>
    </location>
</feature>
<evidence type="ECO:0000313" key="2">
    <source>
        <dbReference type="EMBL" id="OGM93089.1"/>
    </source>
</evidence>
<dbReference type="SUPFAM" id="SSF103473">
    <property type="entry name" value="MFS general substrate transporter"/>
    <property type="match status" value="1"/>
</dbReference>
<feature type="transmembrane region" description="Helical" evidence="1">
    <location>
        <begin position="89"/>
        <end position="109"/>
    </location>
</feature>
<feature type="transmembrane region" description="Helical" evidence="1">
    <location>
        <begin position="12"/>
        <end position="29"/>
    </location>
</feature>
<dbReference type="Pfam" id="PF07690">
    <property type="entry name" value="MFS_1"/>
    <property type="match status" value="1"/>
</dbReference>
<dbReference type="InterPro" id="IPR036259">
    <property type="entry name" value="MFS_trans_sf"/>
</dbReference>
<feature type="transmembrane region" description="Helical" evidence="1">
    <location>
        <begin position="35"/>
        <end position="58"/>
    </location>
</feature>
<dbReference type="InterPro" id="IPR052528">
    <property type="entry name" value="Sugar_transport-like"/>
</dbReference>
<sequence>MALYTGKTISNIAVNLLGMFLPIFLYTLFDGNFTLVALQFLLGYLAYGLSVPIGGFFLNRYGFNHSLRLSTFFAAASFAFLYFMRPENVFYLLPFQIAATTLYRLLFWLPFHVDFAEFSDASKRGSEIGFFDATVNVIGIATPILAGFIITRYGYDALFALSMIIFLMALVPYHFIPEIGERFSWSYRRTIRELFAKRNRKPTLAFMADGAEEIVGYLVWPIVIYQLLHGDLLKVGVISTVIVGATVVLELAVGKYTDGRFGKEKLVKYGSILSAIGWVIKIFIATAFQIFIVDTYHKFTKIIMRIPFAAMTYERAADRGHYIDEYTVLYEMAINMGRVLMILAVMVAALFMSLQWTFLFGAFASVFLNLLRVKHHPHALRLVTAG</sequence>
<feature type="transmembrane region" description="Helical" evidence="1">
    <location>
        <begin position="339"/>
        <end position="371"/>
    </location>
</feature>
<feature type="transmembrane region" description="Helical" evidence="1">
    <location>
        <begin position="130"/>
        <end position="151"/>
    </location>
</feature>
<dbReference type="PANTHER" id="PTHR23526">
    <property type="entry name" value="INTEGRAL MEMBRANE TRANSPORT PROTEIN-RELATED"/>
    <property type="match status" value="1"/>
</dbReference>
<organism evidence="2 3">
    <name type="scientific">Candidatus Wolfebacteria bacterium RIFOXYB1_FULL_54_12</name>
    <dbReference type="NCBI Taxonomy" id="1802559"/>
    <lineage>
        <taxon>Bacteria</taxon>
        <taxon>Candidatus Wolfeibacteriota</taxon>
    </lineage>
</organism>
<gene>
    <name evidence="2" type="ORF">A2372_01580</name>
</gene>
<comment type="caution">
    <text evidence="2">The sequence shown here is derived from an EMBL/GenBank/DDBJ whole genome shotgun (WGS) entry which is preliminary data.</text>
</comment>
<accession>A0A1F8DYE8</accession>
<keyword evidence="1" id="KW-1133">Transmembrane helix</keyword>
<feature type="transmembrane region" description="Helical" evidence="1">
    <location>
        <begin position="266"/>
        <end position="292"/>
    </location>
</feature>
<reference evidence="2 3" key="1">
    <citation type="journal article" date="2016" name="Nat. Commun.">
        <title>Thousands of microbial genomes shed light on interconnected biogeochemical processes in an aquifer system.</title>
        <authorList>
            <person name="Anantharaman K."/>
            <person name="Brown C.T."/>
            <person name="Hug L.A."/>
            <person name="Sharon I."/>
            <person name="Castelle C.J."/>
            <person name="Probst A.J."/>
            <person name="Thomas B.C."/>
            <person name="Singh A."/>
            <person name="Wilkins M.J."/>
            <person name="Karaoz U."/>
            <person name="Brodie E.L."/>
            <person name="Williams K.H."/>
            <person name="Hubbard S.S."/>
            <person name="Banfield J.F."/>
        </authorList>
    </citation>
    <scope>NUCLEOTIDE SEQUENCE [LARGE SCALE GENOMIC DNA]</scope>
</reference>
<dbReference type="STRING" id="1802559.A2372_01580"/>
<dbReference type="GO" id="GO:0022857">
    <property type="term" value="F:transmembrane transporter activity"/>
    <property type="evidence" value="ECO:0007669"/>
    <property type="project" value="InterPro"/>
</dbReference>
<dbReference type="Gene3D" id="1.20.1250.20">
    <property type="entry name" value="MFS general substrate transporter like domains"/>
    <property type="match status" value="1"/>
</dbReference>
<feature type="transmembrane region" description="Helical" evidence="1">
    <location>
        <begin position="204"/>
        <end position="223"/>
    </location>
</feature>
<dbReference type="EMBL" id="MGIT01000001">
    <property type="protein sequence ID" value="OGM93089.1"/>
    <property type="molecule type" value="Genomic_DNA"/>
</dbReference>
<name>A0A1F8DYE8_9BACT</name>
<protein>
    <recommendedName>
        <fullName evidence="4">Major facilitator superfamily (MFS) profile domain-containing protein</fullName>
    </recommendedName>
</protein>
<feature type="transmembrane region" description="Helical" evidence="1">
    <location>
        <begin position="235"/>
        <end position="254"/>
    </location>
</feature>
<keyword evidence="1" id="KW-0812">Transmembrane</keyword>
<evidence type="ECO:0008006" key="4">
    <source>
        <dbReference type="Google" id="ProtNLM"/>
    </source>
</evidence>
<dbReference type="AlphaFoldDB" id="A0A1F8DYE8"/>
<evidence type="ECO:0000313" key="3">
    <source>
        <dbReference type="Proteomes" id="UP000176422"/>
    </source>
</evidence>
<proteinExistence type="predicted"/>
<dbReference type="Proteomes" id="UP000176422">
    <property type="component" value="Unassembled WGS sequence"/>
</dbReference>